<organism evidence="3 4">
    <name type="scientific">Peltaster fructicola</name>
    <dbReference type="NCBI Taxonomy" id="286661"/>
    <lineage>
        <taxon>Eukaryota</taxon>
        <taxon>Fungi</taxon>
        <taxon>Dikarya</taxon>
        <taxon>Ascomycota</taxon>
        <taxon>Pezizomycotina</taxon>
        <taxon>Dothideomycetes</taxon>
        <taxon>Dothideomycetes incertae sedis</taxon>
        <taxon>Peltaster</taxon>
    </lineage>
</organism>
<evidence type="ECO:0000313" key="4">
    <source>
        <dbReference type="Proteomes" id="UP000503462"/>
    </source>
</evidence>
<sequence length="1333" mass="149672">MATQIKNTPAPSHINNDRWRAYEQYLHRNIDEPRPQRQLLDTPTTVGNVLVVLDHKKRMPPLSHRKGKQTSVRLDGLTAETSGVQRQMLYDDDPFAVGQPPVLINDIEGIELRPDDRATKTREVQKSGAEARHDWQQRKKQALDDIRKANTGGISFDLKQQAVRLAAQDMDKVQYNPGFSFGFQPKLRAELELDLSAYEPRITVVYKAIWVDQTDLTQQRITTKAHYYAGNIKDVKDAIVIRKIESINDFSPEAYPGFLEAYPGLTLESFTSKLSTRELYEVEIQANGYKTGGWGLNQFLPGDVYERWAPEFLALQGHYKTDHVVRVLASSFYHLQMFNSVVAAIDKQRRNPSTAQFTNKLIEVSALPPYVLRPEASFSNGDDMLYRTFWGAYSELEYAGTLRRPHKNIQARFIVFRGGAEVKHEMTAKGRITRYYVTEMLMLLDSATADLTIPQAGQDAGRHSDEDTTTHEFARLRENDSVKIQIKKLNNDNHDGLNWVGKVKPRPGFADPKDIPIFIHSPTEGFGEQKRHRIMDISPILDSVVFVKEQLDSIENAADLLKKTRPVLVNMYLRDRSRMLKRVIHCADVIEKTFRAERRAAERNASTTHLEQLYTHNRYDNLPVVDMLAKMPRKVKEELYQAMDGREDQLSILDYVRKLPAGLGIFHGPAGTGKTTAALTIFAARYKASKLPVEPSIDDGQSSCSDLIVFSDNETDVTTGMDTESTGSSGNSTEVYQDAHETNEPDVNSVSASIRKLQALFVAPLLNSADEIALASAPKFQGLFVTPLNQSADEIALAIDAKLKAVDPAAVTVRLFATATEKAIFYQAGKEHELAALVTTPSQRDRLRRLATNRQHFGNALDDEDFGNIVFDLRELVFAHSLLMYQRRVQTPPLISNDIRATREGIALSAGAQLIMQSGILAESPVSSDSGMIRLRGMFINWFVRGHEMDDRDCEEFGGLLRECMHLVLQNADVVVCTHAMAVDERITRTLKPTDILFDQASKIPDIFIPAIEAIFKDSRQFCLQTGDPLQMRPEQKSPPGYNVFGPQLQFNSFMRHIETNFPAGRFIEQNRCHPDISRPLALIFCDGEMQDSNRYDPGSEAQQTARAAILSSLKVQTGFVSLHIPGSEEQMIGPHHSRTNPLTAGAVWQFIFGTLDVANDAASGSFAPSDIAILSMHDAQVQAHEQIRQAITTGCRKHGGFIPTEYQRVLIGTVDKLQGCQKPIVVLDAVATSTPGWLNDAPRMFTALSRCRSLFFFVSNMEKLRDEWHPNRGPLQSVYSHSNRSTRNLRVTKASLMSLGIWPSLATPSERRPRTVVADDQDEKTVDYPGFS</sequence>
<dbReference type="OrthoDB" id="6513042at2759"/>
<feature type="region of interest" description="Disordered" evidence="1">
    <location>
        <begin position="1311"/>
        <end position="1333"/>
    </location>
</feature>
<dbReference type="InterPro" id="IPR041679">
    <property type="entry name" value="DNA2/NAM7-like_C"/>
</dbReference>
<feature type="region of interest" description="Disordered" evidence="1">
    <location>
        <begin position="718"/>
        <end position="745"/>
    </location>
</feature>
<evidence type="ECO:0000313" key="3">
    <source>
        <dbReference type="EMBL" id="QIW95347.1"/>
    </source>
</evidence>
<feature type="domain" description="DNA2/NAM7 helicase-like C-terminal" evidence="2">
    <location>
        <begin position="1063"/>
        <end position="1262"/>
    </location>
</feature>
<reference evidence="3 4" key="1">
    <citation type="journal article" date="2016" name="Sci. Rep.">
        <title>Peltaster fructicola genome reveals evolution from an invasive phytopathogen to an ectophytic parasite.</title>
        <authorList>
            <person name="Xu C."/>
            <person name="Chen H."/>
            <person name="Gleason M.L."/>
            <person name="Xu J.R."/>
            <person name="Liu H."/>
            <person name="Zhang R."/>
            <person name="Sun G."/>
        </authorList>
    </citation>
    <scope>NUCLEOTIDE SEQUENCE [LARGE SCALE GENOMIC DNA]</scope>
    <source>
        <strain evidence="3 4">LNHT1506</strain>
    </source>
</reference>
<evidence type="ECO:0000256" key="1">
    <source>
        <dbReference type="SAM" id="MobiDB-lite"/>
    </source>
</evidence>
<feature type="region of interest" description="Disordered" evidence="1">
    <location>
        <begin position="117"/>
        <end position="137"/>
    </location>
</feature>
<keyword evidence="4" id="KW-1185">Reference proteome</keyword>
<dbReference type="Proteomes" id="UP000503462">
    <property type="component" value="Chromosome 1"/>
</dbReference>
<protein>
    <recommendedName>
        <fullName evidence="2">DNA2/NAM7 helicase-like C-terminal domain-containing protein</fullName>
    </recommendedName>
</protein>
<feature type="compositionally biased region" description="Low complexity" evidence="1">
    <location>
        <begin position="723"/>
        <end position="734"/>
    </location>
</feature>
<dbReference type="PANTHER" id="PTHR10887:SF495">
    <property type="entry name" value="HELICASE SENATAXIN ISOFORM X1-RELATED"/>
    <property type="match status" value="1"/>
</dbReference>
<dbReference type="Gene3D" id="3.40.50.300">
    <property type="entry name" value="P-loop containing nucleotide triphosphate hydrolases"/>
    <property type="match status" value="2"/>
</dbReference>
<dbReference type="EMBL" id="CP051139">
    <property type="protein sequence ID" value="QIW95347.1"/>
    <property type="molecule type" value="Genomic_DNA"/>
</dbReference>
<accession>A0A6H0XL37</accession>
<dbReference type="InterPro" id="IPR045055">
    <property type="entry name" value="DNA2/NAM7-like"/>
</dbReference>
<name>A0A6H0XL37_9PEZI</name>
<proteinExistence type="predicted"/>
<dbReference type="SUPFAM" id="SSF52540">
    <property type="entry name" value="P-loop containing nucleoside triphosphate hydrolases"/>
    <property type="match status" value="1"/>
</dbReference>
<evidence type="ECO:0000259" key="2">
    <source>
        <dbReference type="Pfam" id="PF13087"/>
    </source>
</evidence>
<dbReference type="InterPro" id="IPR027417">
    <property type="entry name" value="P-loop_NTPase"/>
</dbReference>
<dbReference type="Pfam" id="PF13087">
    <property type="entry name" value="AAA_12"/>
    <property type="match status" value="1"/>
</dbReference>
<gene>
    <name evidence="3" type="ORF">AMS68_000865</name>
</gene>
<dbReference type="PANTHER" id="PTHR10887">
    <property type="entry name" value="DNA2/NAM7 HELICASE FAMILY"/>
    <property type="match status" value="1"/>
</dbReference>